<comment type="caution">
    <text evidence="1">The sequence shown here is derived from an EMBL/GenBank/DDBJ whole genome shotgun (WGS) entry which is preliminary data.</text>
</comment>
<evidence type="ECO:0000313" key="2">
    <source>
        <dbReference type="Proteomes" id="UP000176445"/>
    </source>
</evidence>
<gene>
    <name evidence="1" type="ORF">A2704_04800</name>
</gene>
<protein>
    <recommendedName>
        <fullName evidence="3">Pyrroline-5-carboxylate reductase catalytic N-terminal domain-containing protein</fullName>
    </recommendedName>
</protein>
<dbReference type="InterPro" id="IPR036291">
    <property type="entry name" value="NAD(P)-bd_dom_sf"/>
</dbReference>
<organism evidence="1 2">
    <name type="scientific">Candidatus Kaiserbacteria bacterium RIFCSPHIGHO2_01_FULL_54_36b</name>
    <dbReference type="NCBI Taxonomy" id="1798483"/>
    <lineage>
        <taxon>Bacteria</taxon>
        <taxon>Candidatus Kaiseribacteriota</taxon>
    </lineage>
</organism>
<dbReference type="AlphaFoldDB" id="A0A1F6CQP5"/>
<dbReference type="Gene3D" id="3.40.50.720">
    <property type="entry name" value="NAD(P)-binding Rossmann-like Domain"/>
    <property type="match status" value="1"/>
</dbReference>
<proteinExistence type="predicted"/>
<reference evidence="1 2" key="1">
    <citation type="journal article" date="2016" name="Nat. Commun.">
        <title>Thousands of microbial genomes shed light on interconnected biogeochemical processes in an aquifer system.</title>
        <authorList>
            <person name="Anantharaman K."/>
            <person name="Brown C.T."/>
            <person name="Hug L.A."/>
            <person name="Sharon I."/>
            <person name="Castelle C.J."/>
            <person name="Probst A.J."/>
            <person name="Thomas B.C."/>
            <person name="Singh A."/>
            <person name="Wilkins M.J."/>
            <person name="Karaoz U."/>
            <person name="Brodie E.L."/>
            <person name="Williams K.H."/>
            <person name="Hubbard S.S."/>
            <person name="Banfield J.F."/>
        </authorList>
    </citation>
    <scope>NUCLEOTIDE SEQUENCE [LARGE SCALE GENOMIC DNA]</scope>
</reference>
<accession>A0A1F6CQP5</accession>
<evidence type="ECO:0000313" key="1">
    <source>
        <dbReference type="EMBL" id="OGG51496.1"/>
    </source>
</evidence>
<dbReference type="EMBL" id="MFKW01000026">
    <property type="protein sequence ID" value="OGG51496.1"/>
    <property type="molecule type" value="Genomic_DNA"/>
</dbReference>
<dbReference type="Proteomes" id="UP000176445">
    <property type="component" value="Unassembled WGS sequence"/>
</dbReference>
<evidence type="ECO:0008006" key="3">
    <source>
        <dbReference type="Google" id="ProtNLM"/>
    </source>
</evidence>
<name>A0A1F6CQP5_9BACT</name>
<sequence>MESMREQHISIFGAQGHFGGRLLSRLGEIKPQGVYIEPVVEREKNREAAFNSNLVILTVRPSQVLETLNGIKTPLNTDAQILSFAAGVPLSQISKAAHRPSARMMSDPWFNVSAYVLGERFSKDKNEFIFNYLTRMKPIELTNDESIDRFTLLISQLFVAHILGRTGVIASAEQHAQFIAAQLKCKPELLMDLKTEDDPQKALEVIETSDRVSVSEKFRDALIKMPKVSPADLFVAVSEEFKHSE</sequence>
<dbReference type="SUPFAM" id="SSF51735">
    <property type="entry name" value="NAD(P)-binding Rossmann-fold domains"/>
    <property type="match status" value="1"/>
</dbReference>